<reference evidence="1 2" key="1">
    <citation type="journal article" date="2021" name="Elife">
        <title>Chloroplast acquisition without the gene transfer in kleptoplastic sea slugs, Plakobranchus ocellatus.</title>
        <authorList>
            <person name="Maeda T."/>
            <person name="Takahashi S."/>
            <person name="Yoshida T."/>
            <person name="Shimamura S."/>
            <person name="Takaki Y."/>
            <person name="Nagai Y."/>
            <person name="Toyoda A."/>
            <person name="Suzuki Y."/>
            <person name="Arimoto A."/>
            <person name="Ishii H."/>
            <person name="Satoh N."/>
            <person name="Nishiyama T."/>
            <person name="Hasebe M."/>
            <person name="Maruyama T."/>
            <person name="Minagawa J."/>
            <person name="Obokata J."/>
            <person name="Shigenobu S."/>
        </authorList>
    </citation>
    <scope>NUCLEOTIDE SEQUENCE [LARGE SCALE GENOMIC DNA]</scope>
</reference>
<evidence type="ECO:0000313" key="2">
    <source>
        <dbReference type="Proteomes" id="UP000762676"/>
    </source>
</evidence>
<keyword evidence="2" id="KW-1185">Reference proteome</keyword>
<dbReference type="AlphaFoldDB" id="A0AAV4GHD8"/>
<protein>
    <submittedName>
        <fullName evidence="1">Nesprin-1-like</fullName>
    </submittedName>
</protein>
<name>A0AAV4GHD8_9GAST</name>
<evidence type="ECO:0000313" key="1">
    <source>
        <dbReference type="EMBL" id="GFR84716.1"/>
    </source>
</evidence>
<gene>
    <name evidence="1" type="ORF">ElyMa_004157100</name>
</gene>
<accession>A0AAV4GHD8</accession>
<organism evidence="1 2">
    <name type="scientific">Elysia marginata</name>
    <dbReference type="NCBI Taxonomy" id="1093978"/>
    <lineage>
        <taxon>Eukaryota</taxon>
        <taxon>Metazoa</taxon>
        <taxon>Spiralia</taxon>
        <taxon>Lophotrochozoa</taxon>
        <taxon>Mollusca</taxon>
        <taxon>Gastropoda</taxon>
        <taxon>Heterobranchia</taxon>
        <taxon>Euthyneura</taxon>
        <taxon>Panpulmonata</taxon>
        <taxon>Sacoglossa</taxon>
        <taxon>Placobranchoidea</taxon>
        <taxon>Plakobranchidae</taxon>
        <taxon>Elysia</taxon>
    </lineage>
</organism>
<comment type="caution">
    <text evidence="1">The sequence shown here is derived from an EMBL/GenBank/DDBJ whole genome shotgun (WGS) entry which is preliminary data.</text>
</comment>
<dbReference type="Proteomes" id="UP000762676">
    <property type="component" value="Unassembled WGS sequence"/>
</dbReference>
<dbReference type="EMBL" id="BMAT01008419">
    <property type="protein sequence ID" value="GFR84716.1"/>
    <property type="molecule type" value="Genomic_DNA"/>
</dbReference>
<proteinExistence type="predicted"/>
<dbReference type="Gene3D" id="1.20.58.60">
    <property type="match status" value="1"/>
</dbReference>
<dbReference type="SUPFAM" id="SSF46966">
    <property type="entry name" value="Spectrin repeat"/>
    <property type="match status" value="2"/>
</dbReference>
<sequence>MRYLPGLLETNLLSGYTVTKLHGFRCRYLTIIIQPPLHTSAKLRVTRDHQHNGVTCRPYGTQSELYLDTRTKLCTLLGEFETFKTDLDCLRSKGGEIIRDSPDPEEKQTVQKALAEVNRQWLSLQQVVKEVPSNQDKVTALGAMVKQLQQTCSAPNSTARVLTLKQKLDTVQTKAGLQLSSLEDANQRLSEFEREVSELMRWLEQTRARMTMRDTTTDLRSQLDVQEVRHRERGWRRMGGAWYAGIL</sequence>